<dbReference type="InterPro" id="IPR036457">
    <property type="entry name" value="PPM-type-like_dom_sf"/>
</dbReference>
<dbReference type="SMART" id="SM00332">
    <property type="entry name" value="PP2Cc"/>
    <property type="match status" value="1"/>
</dbReference>
<proteinExistence type="predicted"/>
<evidence type="ECO:0000259" key="1">
    <source>
        <dbReference type="PROSITE" id="PS51746"/>
    </source>
</evidence>
<dbReference type="GO" id="GO:0004722">
    <property type="term" value="F:protein serine/threonine phosphatase activity"/>
    <property type="evidence" value="ECO:0007669"/>
    <property type="project" value="InterPro"/>
</dbReference>
<reference evidence="2" key="1">
    <citation type="submission" date="2020-10" db="EMBL/GenBank/DDBJ databases">
        <authorList>
            <person name="Gilroy R."/>
        </authorList>
    </citation>
    <scope>NUCLEOTIDE SEQUENCE</scope>
    <source>
        <strain evidence="2">CHK157-1446</strain>
    </source>
</reference>
<sequence length="242" mass="26409">MFLVGKTDIGKQRDENQDKFRIKMLDDDTAFAVVCDGMGGAAAGGIASDIAANAIYERVQLTYRADMEAKSIKTMLISSVTAANTIVYNKSVEDKQCEGMGTTCVTALVHNNVCCIASVGDSRAYLINDSGINQITFDHTMVEYLHSKGLIEEDQMQYHKMKNVITRAVGVEPEVEPDYFEIDVKSGDYMLVCTDGLTNYLSDELIYNTTYKQPIEQAAAALIDAANSRGGKDNITAVLIAV</sequence>
<accession>A0A9D1JHG5</accession>
<organism evidence="2 3">
    <name type="scientific">Candidatus Faeciplasma gallinarum</name>
    <dbReference type="NCBI Taxonomy" id="2840799"/>
    <lineage>
        <taxon>Bacteria</taxon>
        <taxon>Bacillati</taxon>
        <taxon>Bacillota</taxon>
        <taxon>Clostridia</taxon>
        <taxon>Eubacteriales</taxon>
        <taxon>Oscillospiraceae</taxon>
        <taxon>Oscillospiraceae incertae sedis</taxon>
        <taxon>Candidatus Faeciplasma</taxon>
    </lineage>
</organism>
<feature type="domain" description="PPM-type phosphatase" evidence="1">
    <location>
        <begin position="3"/>
        <end position="242"/>
    </location>
</feature>
<dbReference type="EMBL" id="DVIR01000031">
    <property type="protein sequence ID" value="HIS24417.1"/>
    <property type="molecule type" value="Genomic_DNA"/>
</dbReference>
<dbReference type="SUPFAM" id="SSF81606">
    <property type="entry name" value="PP2C-like"/>
    <property type="match status" value="1"/>
</dbReference>
<evidence type="ECO:0000313" key="3">
    <source>
        <dbReference type="Proteomes" id="UP000823982"/>
    </source>
</evidence>
<dbReference type="Gene3D" id="3.60.40.10">
    <property type="entry name" value="PPM-type phosphatase domain"/>
    <property type="match status" value="1"/>
</dbReference>
<dbReference type="PANTHER" id="PTHR47992">
    <property type="entry name" value="PROTEIN PHOSPHATASE"/>
    <property type="match status" value="1"/>
</dbReference>
<dbReference type="Proteomes" id="UP000823982">
    <property type="component" value="Unassembled WGS sequence"/>
</dbReference>
<reference evidence="2" key="2">
    <citation type="journal article" date="2021" name="PeerJ">
        <title>Extensive microbial diversity within the chicken gut microbiome revealed by metagenomics and culture.</title>
        <authorList>
            <person name="Gilroy R."/>
            <person name="Ravi A."/>
            <person name="Getino M."/>
            <person name="Pursley I."/>
            <person name="Horton D.L."/>
            <person name="Alikhan N.F."/>
            <person name="Baker D."/>
            <person name="Gharbi K."/>
            <person name="Hall N."/>
            <person name="Watson M."/>
            <person name="Adriaenssens E.M."/>
            <person name="Foster-Nyarko E."/>
            <person name="Jarju S."/>
            <person name="Secka A."/>
            <person name="Antonio M."/>
            <person name="Oren A."/>
            <person name="Chaudhuri R.R."/>
            <person name="La Ragione R."/>
            <person name="Hildebrand F."/>
            <person name="Pallen M.J."/>
        </authorList>
    </citation>
    <scope>NUCLEOTIDE SEQUENCE</scope>
    <source>
        <strain evidence="2">CHK157-1446</strain>
    </source>
</reference>
<dbReference type="InterPro" id="IPR001932">
    <property type="entry name" value="PPM-type_phosphatase-like_dom"/>
</dbReference>
<dbReference type="NCBIfam" id="NF033484">
    <property type="entry name" value="Stp1_PP2C_phos"/>
    <property type="match status" value="1"/>
</dbReference>
<name>A0A9D1JHG5_9FIRM</name>
<dbReference type="AlphaFoldDB" id="A0A9D1JHG5"/>
<dbReference type="InterPro" id="IPR015655">
    <property type="entry name" value="PP2C"/>
</dbReference>
<evidence type="ECO:0000313" key="2">
    <source>
        <dbReference type="EMBL" id="HIS24417.1"/>
    </source>
</evidence>
<dbReference type="Pfam" id="PF13672">
    <property type="entry name" value="PP2C_2"/>
    <property type="match status" value="1"/>
</dbReference>
<dbReference type="SMART" id="SM00331">
    <property type="entry name" value="PP2C_SIG"/>
    <property type="match status" value="1"/>
</dbReference>
<dbReference type="PROSITE" id="PS51746">
    <property type="entry name" value="PPM_2"/>
    <property type="match status" value="1"/>
</dbReference>
<gene>
    <name evidence="2" type="ORF">IAD01_03335</name>
</gene>
<protein>
    <submittedName>
        <fullName evidence="2">Stp1/IreP family PP2C-type Ser/Thr phosphatase</fullName>
    </submittedName>
</protein>
<comment type="caution">
    <text evidence="2">The sequence shown here is derived from an EMBL/GenBank/DDBJ whole genome shotgun (WGS) entry which is preliminary data.</text>
</comment>
<dbReference type="CDD" id="cd00143">
    <property type="entry name" value="PP2Cc"/>
    <property type="match status" value="1"/>
</dbReference>